<evidence type="ECO:0000313" key="15">
    <source>
        <dbReference type="Proteomes" id="UP000320913"/>
    </source>
</evidence>
<comment type="catalytic activity">
    <reaction evidence="10">
        <text>N(6)-(1,2-dicarboxyethyl)-AMP = fumarate + AMP</text>
        <dbReference type="Rhea" id="RHEA:16853"/>
        <dbReference type="ChEBI" id="CHEBI:29806"/>
        <dbReference type="ChEBI" id="CHEBI:57567"/>
        <dbReference type="ChEBI" id="CHEBI:456215"/>
        <dbReference type="EC" id="4.3.2.2"/>
    </reaction>
    <physiologicalReaction direction="left-to-right" evidence="10">
        <dbReference type="Rhea" id="RHEA:16854"/>
    </physiologicalReaction>
</comment>
<dbReference type="SMART" id="SM00998">
    <property type="entry name" value="ADSL_C"/>
    <property type="match status" value="1"/>
</dbReference>
<evidence type="ECO:0000256" key="7">
    <source>
        <dbReference type="ARBA" id="ARBA00023239"/>
    </source>
</evidence>
<dbReference type="Proteomes" id="UP000320913">
    <property type="component" value="Unassembled WGS sequence"/>
</dbReference>
<dbReference type="InterPro" id="IPR000362">
    <property type="entry name" value="Fumarate_lyase_fam"/>
</dbReference>
<dbReference type="Gene3D" id="1.10.40.30">
    <property type="entry name" value="Fumarase/aspartase (C-terminal domain)"/>
    <property type="match status" value="1"/>
</dbReference>
<keyword evidence="6 12" id="KW-0658">Purine biosynthesis</keyword>
<evidence type="ECO:0000256" key="10">
    <source>
        <dbReference type="ARBA" id="ARBA00049115"/>
    </source>
</evidence>
<evidence type="ECO:0000256" key="6">
    <source>
        <dbReference type="ARBA" id="ARBA00022755"/>
    </source>
</evidence>
<dbReference type="InterPro" id="IPR024083">
    <property type="entry name" value="Fumarase/histidase_N"/>
</dbReference>
<accession>A0A538TEW3</accession>
<dbReference type="UniPathway" id="UPA00074">
    <property type="reaction ID" value="UER00132"/>
</dbReference>
<dbReference type="InterPro" id="IPR019468">
    <property type="entry name" value="AdenyloSucc_lyase_C"/>
</dbReference>
<dbReference type="PRINTS" id="PR00149">
    <property type="entry name" value="FUMRATELYASE"/>
</dbReference>
<dbReference type="EMBL" id="VBOV01000003">
    <property type="protein sequence ID" value="TMQ62189.1"/>
    <property type="molecule type" value="Genomic_DNA"/>
</dbReference>
<comment type="similarity">
    <text evidence="3 12">Belongs to the lyase 1 family. Adenylosuccinate lyase subfamily.</text>
</comment>
<dbReference type="NCBIfam" id="TIGR00928">
    <property type="entry name" value="purB"/>
    <property type="match status" value="1"/>
</dbReference>
<dbReference type="UniPathway" id="UPA00075">
    <property type="reaction ID" value="UER00336"/>
</dbReference>
<comment type="pathway">
    <text evidence="2 12">Purine metabolism; AMP biosynthesis via de novo pathway; AMP from IMP: step 2/2.</text>
</comment>
<feature type="domain" description="Adenylosuccinate lyase C-terminal" evidence="13">
    <location>
        <begin position="349"/>
        <end position="429"/>
    </location>
</feature>
<evidence type="ECO:0000256" key="5">
    <source>
        <dbReference type="ARBA" id="ARBA00017058"/>
    </source>
</evidence>
<dbReference type="PANTHER" id="PTHR43172">
    <property type="entry name" value="ADENYLOSUCCINATE LYASE"/>
    <property type="match status" value="1"/>
</dbReference>
<dbReference type="GO" id="GO:0006189">
    <property type="term" value="P:'de novo' IMP biosynthetic process"/>
    <property type="evidence" value="ECO:0007669"/>
    <property type="project" value="UniProtKB-UniPathway"/>
</dbReference>
<dbReference type="GO" id="GO:0070626">
    <property type="term" value="F:(S)-2-(5-amino-1-(5-phospho-D-ribosyl)imidazole-4-carboxamido) succinate lyase (fumarate-forming) activity"/>
    <property type="evidence" value="ECO:0007669"/>
    <property type="project" value="TreeGrafter"/>
</dbReference>
<gene>
    <name evidence="14" type="ORF">E6K75_00245</name>
</gene>
<evidence type="ECO:0000256" key="9">
    <source>
        <dbReference type="ARBA" id="ARBA00030717"/>
    </source>
</evidence>
<dbReference type="Pfam" id="PF10397">
    <property type="entry name" value="ADSL_C"/>
    <property type="match status" value="1"/>
</dbReference>
<sequence length="437" mass="48485">MIPRYSRPEMAALFDDAARYRTWLEVELAVSAAMERTGEVPAGVTARARSRAKVDPKRVDDLEATLRHDVIAFLSALGESVGEDARHLHKGMTSSDLVDTALALTLTRACDLLLAETKRLRDTARALAVRHKETIMVGRTHGVHAEPITFGLKVLVWYEELGRAIERLKRARAAVAVGKLSGAVGTHAHLSPELEEEVLRSLGLEPEPVATQVVQRDRHAELVQSIALLGASLEKIATQIRLMQQTEILEVEEPFREGQKGSSAMPHKRNPVNCERICGLARVLRANALVSLENVALWHERDISHSSAERVILPDSFLACDFMAVQLREVLEMLHVYPERMRSNLEMTRGLIYSQRALLALIQAGMSREDAYALVQRHAMAAWKGEPGLSERLASDAAVTRALSQEKLVACFDPAHFTQHVNRIFERVLGEPVAAAR</sequence>
<dbReference type="FunFam" id="1.20.200.10:FF:000008">
    <property type="entry name" value="Adenylosuccinate lyase"/>
    <property type="match status" value="1"/>
</dbReference>
<comment type="caution">
    <text evidence="14">The sequence shown here is derived from an EMBL/GenBank/DDBJ whole genome shotgun (WGS) entry which is preliminary data.</text>
</comment>
<evidence type="ECO:0000313" key="14">
    <source>
        <dbReference type="EMBL" id="TMQ62189.1"/>
    </source>
</evidence>
<evidence type="ECO:0000256" key="1">
    <source>
        <dbReference type="ARBA" id="ARBA00004706"/>
    </source>
</evidence>
<dbReference type="InterPro" id="IPR008948">
    <property type="entry name" value="L-Aspartase-like"/>
</dbReference>
<dbReference type="CDD" id="cd01360">
    <property type="entry name" value="Adenylsuccinate_lyase_1"/>
    <property type="match status" value="1"/>
</dbReference>
<evidence type="ECO:0000256" key="8">
    <source>
        <dbReference type="ARBA" id="ARBA00024477"/>
    </source>
</evidence>
<dbReference type="GO" id="GO:0044208">
    <property type="term" value="P:'de novo' AMP biosynthetic process"/>
    <property type="evidence" value="ECO:0007669"/>
    <property type="project" value="UniProtKB-UniPathway"/>
</dbReference>
<evidence type="ECO:0000256" key="2">
    <source>
        <dbReference type="ARBA" id="ARBA00004734"/>
    </source>
</evidence>
<evidence type="ECO:0000256" key="4">
    <source>
        <dbReference type="ARBA" id="ARBA00012339"/>
    </source>
</evidence>
<protein>
    <recommendedName>
        <fullName evidence="5 11">Adenylosuccinate lyase</fullName>
        <shortName evidence="12">ASL</shortName>
        <ecNumber evidence="4 11">4.3.2.2</ecNumber>
    </recommendedName>
    <alternativeName>
        <fullName evidence="9 12">Adenylosuccinase</fullName>
    </alternativeName>
</protein>
<dbReference type="FunFam" id="1.10.40.30:FF:000007">
    <property type="entry name" value="Adenylosuccinate lyase"/>
    <property type="match status" value="1"/>
</dbReference>
<dbReference type="Pfam" id="PF00206">
    <property type="entry name" value="Lyase_1"/>
    <property type="match status" value="1"/>
</dbReference>
<dbReference type="GO" id="GO:0004018">
    <property type="term" value="F:N6-(1,2-dicarboxyethyl)AMP AMP-lyase (fumarate-forming) activity"/>
    <property type="evidence" value="ECO:0007669"/>
    <property type="project" value="UniProtKB-UniRule"/>
</dbReference>
<dbReference type="EC" id="4.3.2.2" evidence="4 11"/>
<dbReference type="PANTHER" id="PTHR43172:SF1">
    <property type="entry name" value="ADENYLOSUCCINATE LYASE"/>
    <property type="match status" value="1"/>
</dbReference>
<dbReference type="InterPro" id="IPR020557">
    <property type="entry name" value="Fumarate_lyase_CS"/>
</dbReference>
<dbReference type="Gene3D" id="1.10.275.10">
    <property type="entry name" value="Fumarase/aspartase (N-terminal domain)"/>
    <property type="match status" value="1"/>
</dbReference>
<organism evidence="14 15">
    <name type="scientific">Eiseniibacteriota bacterium</name>
    <dbReference type="NCBI Taxonomy" id="2212470"/>
    <lineage>
        <taxon>Bacteria</taxon>
        <taxon>Candidatus Eiseniibacteriota</taxon>
    </lineage>
</organism>
<dbReference type="InterPro" id="IPR004769">
    <property type="entry name" value="Pur_lyase"/>
</dbReference>
<evidence type="ECO:0000256" key="11">
    <source>
        <dbReference type="NCBIfam" id="TIGR00928"/>
    </source>
</evidence>
<evidence type="ECO:0000259" key="13">
    <source>
        <dbReference type="SMART" id="SM00998"/>
    </source>
</evidence>
<comment type="pathway">
    <text evidence="1 12">Purine metabolism; IMP biosynthesis via de novo pathway; 5-amino-1-(5-phospho-D-ribosyl)imidazole-4-carboxamide from 5-amino-1-(5-phospho-D-ribosyl)imidazole-4-carboxylate: step 2/2.</text>
</comment>
<evidence type="ECO:0000256" key="12">
    <source>
        <dbReference type="RuleBase" id="RU361172"/>
    </source>
</evidence>
<dbReference type="AlphaFoldDB" id="A0A538TEW3"/>
<dbReference type="SUPFAM" id="SSF48557">
    <property type="entry name" value="L-aspartase-like"/>
    <property type="match status" value="1"/>
</dbReference>
<comment type="catalytic activity">
    <reaction evidence="8">
        <text>(2S)-2-[5-amino-1-(5-phospho-beta-D-ribosyl)imidazole-4-carboxamido]succinate = 5-amino-1-(5-phospho-beta-D-ribosyl)imidazole-4-carboxamide + fumarate</text>
        <dbReference type="Rhea" id="RHEA:23920"/>
        <dbReference type="ChEBI" id="CHEBI:29806"/>
        <dbReference type="ChEBI" id="CHEBI:58443"/>
        <dbReference type="ChEBI" id="CHEBI:58475"/>
        <dbReference type="EC" id="4.3.2.2"/>
    </reaction>
    <physiologicalReaction direction="left-to-right" evidence="8">
        <dbReference type="Rhea" id="RHEA:23921"/>
    </physiologicalReaction>
</comment>
<evidence type="ECO:0000256" key="3">
    <source>
        <dbReference type="ARBA" id="ARBA00008273"/>
    </source>
</evidence>
<reference evidence="14 15" key="1">
    <citation type="journal article" date="2019" name="Nat. Microbiol.">
        <title>Mediterranean grassland soil C-N compound turnover is dependent on rainfall and depth, and is mediated by genomically divergent microorganisms.</title>
        <authorList>
            <person name="Diamond S."/>
            <person name="Andeer P.F."/>
            <person name="Li Z."/>
            <person name="Crits-Christoph A."/>
            <person name="Burstein D."/>
            <person name="Anantharaman K."/>
            <person name="Lane K.R."/>
            <person name="Thomas B.C."/>
            <person name="Pan C."/>
            <person name="Northen T.R."/>
            <person name="Banfield J.F."/>
        </authorList>
    </citation>
    <scope>NUCLEOTIDE SEQUENCE [LARGE SCALE GENOMIC DNA]</scope>
    <source>
        <strain evidence="14">WS_5</strain>
    </source>
</reference>
<dbReference type="GO" id="GO:0005829">
    <property type="term" value="C:cytosol"/>
    <property type="evidence" value="ECO:0007669"/>
    <property type="project" value="TreeGrafter"/>
</dbReference>
<keyword evidence="7 12" id="KW-0456">Lyase</keyword>
<dbReference type="Gene3D" id="1.20.200.10">
    <property type="entry name" value="Fumarase/aspartase (Central domain)"/>
    <property type="match status" value="1"/>
</dbReference>
<dbReference type="InterPro" id="IPR022761">
    <property type="entry name" value="Fumarate_lyase_N"/>
</dbReference>
<dbReference type="PROSITE" id="PS00163">
    <property type="entry name" value="FUMARATE_LYASES"/>
    <property type="match status" value="1"/>
</dbReference>
<name>A0A538TEW3_UNCEI</name>
<proteinExistence type="inferred from homology"/>
<dbReference type="PRINTS" id="PR00145">
    <property type="entry name" value="ARGSUCLYASE"/>
</dbReference>